<dbReference type="GO" id="GO:0046820">
    <property type="term" value="F:4-amino-4-deoxychorismate synthase activity"/>
    <property type="evidence" value="ECO:0007669"/>
    <property type="project" value="UniProtKB-EC"/>
</dbReference>
<dbReference type="GO" id="GO:0009396">
    <property type="term" value="P:folic acid-containing compound biosynthetic process"/>
    <property type="evidence" value="ECO:0007669"/>
    <property type="project" value="InterPro"/>
</dbReference>
<protein>
    <recommendedName>
        <fullName evidence="1">aminodeoxychorismate synthase</fullName>
        <ecNumber evidence="1">2.6.1.85</ecNumber>
    </recommendedName>
</protein>
<dbReference type="InterPro" id="IPR036038">
    <property type="entry name" value="Aminotransferase-like"/>
</dbReference>
<evidence type="ECO:0000313" key="6">
    <source>
        <dbReference type="Proteomes" id="UP000553343"/>
    </source>
</evidence>
<evidence type="ECO:0000256" key="1">
    <source>
        <dbReference type="ARBA" id="ARBA00013139"/>
    </source>
</evidence>
<dbReference type="InterPro" id="IPR005801">
    <property type="entry name" value="ADC_synthase"/>
</dbReference>
<dbReference type="InterPro" id="IPR005802">
    <property type="entry name" value="ADC_synth_comp_1"/>
</dbReference>
<accession>A0A850T7J8</accession>
<dbReference type="PANTHER" id="PTHR11236">
    <property type="entry name" value="AMINOBENZOATE/ANTHRANILATE SYNTHASE"/>
    <property type="match status" value="1"/>
</dbReference>
<dbReference type="EMBL" id="JACADJ010000008">
    <property type="protein sequence ID" value="NWH04207.1"/>
    <property type="molecule type" value="Genomic_DNA"/>
</dbReference>
<dbReference type="EC" id="2.6.1.85" evidence="1"/>
<dbReference type="SUPFAM" id="SSF56322">
    <property type="entry name" value="ADC synthase"/>
    <property type="match status" value="1"/>
</dbReference>
<dbReference type="Gene3D" id="3.20.10.10">
    <property type="entry name" value="D-amino Acid Aminotransferase, subunit A, domain 2"/>
    <property type="match status" value="1"/>
</dbReference>
<reference evidence="5 6" key="1">
    <citation type="submission" date="2020-06" db="EMBL/GenBank/DDBJ databases">
        <title>High-quality draft genome of sulfate reducer Desulfobacter latus type strain AcrS2 isolated from marine sediment.</title>
        <authorList>
            <person name="Hoppe M."/>
            <person name="Larsen C.K."/>
            <person name="Marshall I.P.G."/>
            <person name="Schramm A."/>
            <person name="Marietou A.G."/>
        </authorList>
    </citation>
    <scope>NUCLEOTIDE SEQUENCE [LARGE SCALE GENOMIC DNA]</scope>
    <source>
        <strain evidence="5 6">AcRS2</strain>
    </source>
</reference>
<dbReference type="Pfam" id="PF01063">
    <property type="entry name" value="Aminotran_4"/>
    <property type="match status" value="1"/>
</dbReference>
<feature type="domain" description="Anthranilate synthase component I N-terminal" evidence="4">
    <location>
        <begin position="24"/>
        <end position="157"/>
    </location>
</feature>
<comment type="caution">
    <text evidence="5">The sequence shown here is derived from an EMBL/GenBank/DDBJ whole genome shotgun (WGS) entry which is preliminary data.</text>
</comment>
<name>A0A850T7J8_9BACT</name>
<dbReference type="GO" id="GO:0000162">
    <property type="term" value="P:L-tryptophan biosynthetic process"/>
    <property type="evidence" value="ECO:0007669"/>
    <property type="project" value="TreeGrafter"/>
</dbReference>
<dbReference type="InterPro" id="IPR019999">
    <property type="entry name" value="Anth_synth_I-like"/>
</dbReference>
<evidence type="ECO:0000313" key="5">
    <source>
        <dbReference type="EMBL" id="NWH04207.1"/>
    </source>
</evidence>
<dbReference type="NCBIfam" id="TIGR00553">
    <property type="entry name" value="pabB"/>
    <property type="match status" value="1"/>
</dbReference>
<dbReference type="PANTHER" id="PTHR11236:SF50">
    <property type="entry name" value="AMINODEOXYCHORISMATE SYNTHASE COMPONENT 1"/>
    <property type="match status" value="1"/>
</dbReference>
<dbReference type="Pfam" id="PF04715">
    <property type="entry name" value="Anth_synt_I_N"/>
    <property type="match status" value="1"/>
</dbReference>
<dbReference type="Pfam" id="PF00425">
    <property type="entry name" value="Chorismate_bind"/>
    <property type="match status" value="1"/>
</dbReference>
<feature type="domain" description="Chorismate-utilising enzyme C-terminal" evidence="3">
    <location>
        <begin position="209"/>
        <end position="462"/>
    </location>
</feature>
<keyword evidence="5" id="KW-0032">Aminotransferase</keyword>
<organism evidence="5 6">
    <name type="scientific">Desulfobacter latus</name>
    <dbReference type="NCBI Taxonomy" id="2292"/>
    <lineage>
        <taxon>Bacteria</taxon>
        <taxon>Pseudomonadati</taxon>
        <taxon>Thermodesulfobacteriota</taxon>
        <taxon>Desulfobacteria</taxon>
        <taxon>Desulfobacterales</taxon>
        <taxon>Desulfobacteraceae</taxon>
        <taxon>Desulfobacter</taxon>
    </lineage>
</organism>
<dbReference type="InterPro" id="IPR043131">
    <property type="entry name" value="BCAT-like_N"/>
</dbReference>
<sequence length="750" mass="83433">MSEKFFLPRITDIVIRGLNFDLPFEHAAARFSQQEGSVVLLSGSDQDCARYHILAVDPWLTMRGTGNTICIKVKESNGEFVCHNTEQDPFDLVDTLVKKNAFFDKTFNLPVTAGLFGYFAYDLKDKLEDLPKTCVGNDLPDICLYAPTVILIQDRKTCENRLCLPVFDRDRGKKDILAREAFFVNRLEQSRQPGTFCADGTGLVSSFTKPEYLSAVSQIIEHLRQGDIYQANLSQRFETGFSGDAYALFLTLFEKNPAPFFAFVQAGDHQVVSTSPERFLKVEDRTVETRPIKGTIARGNTPEQDGEIAKILSLSTKDDAELTMIVDLMRNDLSRVSDHDSVAVTAHKRLEPYDNVFHLLSVVKGHLKTGVSCADVLRAAFPGGSITGCPKIRAMEIIDALEPVKRHVYTGSIGYLSFHGTMDLSIAIRTAVVHDGRLTFSVGGGVVYDSDPQKEFEETLAKGKTLMDTLAQGTAQDIEKPIIAWVNGRFVPRNLAWVPADITGVLYGAGLFETIRVDAGIPIRLSEHIRRLQQSWGSVFGGTLPDICWESVIEQLIFQNGFEQKTCAVKLVAAKDDRPGRHVFAAAFIRTYVHRLDLLNKKGLDLVTFPNARHSFLADHKTMNYLFYDLARAFALDHGADEALILNSDNTVSETNTCNILALDGKNMVVPASSYVLNGITLKCVMHIMAKKGFSVTRASMDLETFCALPYMFVTNALMGMVPVRRIDHTTLDMDNLLCRQVNKILFSTC</sequence>
<gene>
    <name evidence="5" type="primary">pabB</name>
    <name evidence="5" type="ORF">HXW94_04255</name>
</gene>
<evidence type="ECO:0000256" key="2">
    <source>
        <dbReference type="ARBA" id="ARBA00022679"/>
    </source>
</evidence>
<dbReference type="InterPro" id="IPR015890">
    <property type="entry name" value="Chorismate_C"/>
</dbReference>
<dbReference type="InterPro" id="IPR001544">
    <property type="entry name" value="Aminotrans_IV"/>
</dbReference>
<dbReference type="RefSeq" id="WP_178365661.1">
    <property type="nucleotide sequence ID" value="NZ_JACADJ010000008.1"/>
</dbReference>
<dbReference type="Proteomes" id="UP000553343">
    <property type="component" value="Unassembled WGS sequence"/>
</dbReference>
<dbReference type="Gene3D" id="3.60.120.10">
    <property type="entry name" value="Anthranilate synthase"/>
    <property type="match status" value="1"/>
</dbReference>
<dbReference type="AlphaFoldDB" id="A0A850T7J8"/>
<dbReference type="PRINTS" id="PR00095">
    <property type="entry name" value="ANTSNTHASEI"/>
</dbReference>
<dbReference type="InterPro" id="IPR006805">
    <property type="entry name" value="Anth_synth_I_N"/>
</dbReference>
<dbReference type="Gene3D" id="3.30.470.10">
    <property type="match status" value="1"/>
</dbReference>
<proteinExistence type="predicted"/>
<dbReference type="SUPFAM" id="SSF56752">
    <property type="entry name" value="D-aminoacid aminotransferase-like PLP-dependent enzymes"/>
    <property type="match status" value="1"/>
</dbReference>
<evidence type="ECO:0000259" key="4">
    <source>
        <dbReference type="Pfam" id="PF04715"/>
    </source>
</evidence>
<dbReference type="InterPro" id="IPR043132">
    <property type="entry name" value="BCAT-like_C"/>
</dbReference>
<evidence type="ECO:0000259" key="3">
    <source>
        <dbReference type="Pfam" id="PF00425"/>
    </source>
</evidence>
<keyword evidence="2 5" id="KW-0808">Transferase</keyword>
<keyword evidence="6" id="KW-1185">Reference proteome</keyword>